<sequence length="359" mass="39649">MSVRVELVSHPMTSPALGEARGSVRLLLTKNHPVPTPALRAGEPVIPLEYYITAAGNCTAHLDSRRHIQAASRPRSTARPVTNATKTVSNGNRTVVSPGSNGTAATRPYNTTTRATNAMRVIVHKGNRTHLSPGSNGTGLRQQGPPAEIPDHVERSTDNHVCPRGCAELYRPMCMLVNRMRGKYFKVYYFLNHCEADRFVCAKGENHRMTSPALGEARGSVRLLLTKNDPVTTPAFEAGAPREVRLLLTKNHPVPTPALRAGTPVNPLGSPQLWIRHQPYWAPCIVHLFAEFEIEPGAEYAEVHMSKLDWAFCGHTEYINFAIFAESAASMGHYGWLQGKQRFSHIMDPHQRHLGLRGI</sequence>
<protein>
    <submittedName>
        <fullName evidence="2">SFRICE_002232</fullName>
    </submittedName>
</protein>
<feature type="compositionally biased region" description="Polar residues" evidence="1">
    <location>
        <begin position="79"/>
        <end position="109"/>
    </location>
</feature>
<feature type="region of interest" description="Disordered" evidence="1">
    <location>
        <begin position="127"/>
        <end position="158"/>
    </location>
</feature>
<proteinExistence type="predicted"/>
<organism evidence="2">
    <name type="scientific">Spodoptera frugiperda</name>
    <name type="common">Fall armyworm</name>
    <dbReference type="NCBI Taxonomy" id="7108"/>
    <lineage>
        <taxon>Eukaryota</taxon>
        <taxon>Metazoa</taxon>
        <taxon>Ecdysozoa</taxon>
        <taxon>Arthropoda</taxon>
        <taxon>Hexapoda</taxon>
        <taxon>Insecta</taxon>
        <taxon>Pterygota</taxon>
        <taxon>Neoptera</taxon>
        <taxon>Endopterygota</taxon>
        <taxon>Lepidoptera</taxon>
        <taxon>Glossata</taxon>
        <taxon>Ditrysia</taxon>
        <taxon>Noctuoidea</taxon>
        <taxon>Noctuidae</taxon>
        <taxon>Amphipyrinae</taxon>
        <taxon>Spodoptera</taxon>
    </lineage>
</organism>
<name>A0A2H1V3W0_SPOFR</name>
<evidence type="ECO:0000313" key="2">
    <source>
        <dbReference type="EMBL" id="SOQ35530.1"/>
    </source>
</evidence>
<evidence type="ECO:0000256" key="1">
    <source>
        <dbReference type="SAM" id="MobiDB-lite"/>
    </source>
</evidence>
<reference evidence="2" key="1">
    <citation type="submission" date="2016-07" db="EMBL/GenBank/DDBJ databases">
        <authorList>
            <person name="Bretaudeau A."/>
        </authorList>
    </citation>
    <scope>NUCLEOTIDE SEQUENCE</scope>
    <source>
        <strain evidence="2">Rice</strain>
        <tissue evidence="2">Whole body</tissue>
    </source>
</reference>
<feature type="compositionally biased region" description="Polar residues" evidence="1">
    <location>
        <begin position="129"/>
        <end position="141"/>
    </location>
</feature>
<accession>A0A2H1V3W0</accession>
<feature type="compositionally biased region" description="Basic and acidic residues" evidence="1">
    <location>
        <begin position="149"/>
        <end position="158"/>
    </location>
</feature>
<dbReference type="EMBL" id="ODYU01000561">
    <property type="protein sequence ID" value="SOQ35530.1"/>
    <property type="molecule type" value="Genomic_DNA"/>
</dbReference>
<gene>
    <name evidence="2" type="ORF">SFRICE_002232</name>
</gene>
<dbReference type="AlphaFoldDB" id="A0A2H1V3W0"/>
<feature type="region of interest" description="Disordered" evidence="1">
    <location>
        <begin position="70"/>
        <end position="109"/>
    </location>
</feature>